<dbReference type="Pfam" id="PF00005">
    <property type="entry name" value="ABC_tran"/>
    <property type="match status" value="2"/>
</dbReference>
<evidence type="ECO:0000313" key="5">
    <source>
        <dbReference type="Proteomes" id="UP000183263"/>
    </source>
</evidence>
<accession>A0A1G8M6U9</accession>
<dbReference type="InterPro" id="IPR027417">
    <property type="entry name" value="P-loop_NTPase"/>
</dbReference>
<dbReference type="OrthoDB" id="2986442at2"/>
<evidence type="ECO:0000259" key="3">
    <source>
        <dbReference type="PROSITE" id="PS50893"/>
    </source>
</evidence>
<dbReference type="PROSITE" id="PS00211">
    <property type="entry name" value="ABC_TRANSPORTER_1"/>
    <property type="match status" value="1"/>
</dbReference>
<reference evidence="4 5" key="1">
    <citation type="submission" date="2016-10" db="EMBL/GenBank/DDBJ databases">
        <authorList>
            <person name="de Groot N.N."/>
        </authorList>
    </citation>
    <scope>NUCLEOTIDE SEQUENCE [LARGE SCALE GENOMIC DNA]</scope>
    <source>
        <strain evidence="4 5">DSM 44892</strain>
    </source>
</reference>
<evidence type="ECO:0000313" key="4">
    <source>
        <dbReference type="EMBL" id="SDI63557.1"/>
    </source>
</evidence>
<organism evidence="4 5">
    <name type="scientific">Rhodococcus triatomae</name>
    <dbReference type="NCBI Taxonomy" id="300028"/>
    <lineage>
        <taxon>Bacteria</taxon>
        <taxon>Bacillati</taxon>
        <taxon>Actinomycetota</taxon>
        <taxon>Actinomycetes</taxon>
        <taxon>Mycobacteriales</taxon>
        <taxon>Nocardiaceae</taxon>
        <taxon>Rhodococcus</taxon>
    </lineage>
</organism>
<evidence type="ECO:0000256" key="2">
    <source>
        <dbReference type="ARBA" id="ARBA00022840"/>
    </source>
</evidence>
<keyword evidence="1" id="KW-0547">Nucleotide-binding</keyword>
<name>A0A1G8M6U9_9NOCA</name>
<dbReference type="InterPro" id="IPR003593">
    <property type="entry name" value="AAA+_ATPase"/>
</dbReference>
<evidence type="ECO:0000256" key="1">
    <source>
        <dbReference type="ARBA" id="ARBA00022741"/>
    </source>
</evidence>
<dbReference type="Gene3D" id="3.40.50.300">
    <property type="entry name" value="P-loop containing nucleotide triphosphate hydrolases"/>
    <property type="match status" value="2"/>
</dbReference>
<sequence>MSAPIVEIRGLTVSFGDEPPVLHDIDLTVRRGETVAVVGPSGSGKTTVVRAILGMLDASARVGGSVVVDGVDLTGCTERERRDLRGSVVGYVSQDPFGAMDPIMDVGTNIAQAWRIKKRPVPDGRIVADLAAVDIADASARVRERPFTWSGGMLQRGSVVTARALEPKLVLADEPTSALDEANAHRVMATLTDGAAALLIVSHDRALVEQYADRVYVADHGTLVEAAPSVRVVSEQVPPRNTARPDTEPILRARGLTKKYPTGGGLHPTDLDVHRGEIVGLAGPSGAGKSTLLRVLAGIEPASGGTLTWDGLDGPPRPGQVGIVFQNAVGSLDPHWPIYRSLTEPLAPRLRSRLAKTEALSVTRTALDRVGLGDLDPTRRPRQLSGGQAQRVAIARALVGDVWLLLADEPTASLDDATSERILDILRGLADDGLPVVMVSHADRMLRRVADTVVRIEPTEERSSVE</sequence>
<keyword evidence="5" id="KW-1185">Reference proteome</keyword>
<dbReference type="GO" id="GO:0022857">
    <property type="term" value="F:transmembrane transporter activity"/>
    <property type="evidence" value="ECO:0007669"/>
    <property type="project" value="TreeGrafter"/>
</dbReference>
<dbReference type="EMBL" id="FNDN01000009">
    <property type="protein sequence ID" value="SDI63557.1"/>
    <property type="molecule type" value="Genomic_DNA"/>
</dbReference>
<dbReference type="GO" id="GO:0005524">
    <property type="term" value="F:ATP binding"/>
    <property type="evidence" value="ECO:0007669"/>
    <property type="project" value="UniProtKB-KW"/>
</dbReference>
<dbReference type="GO" id="GO:0005886">
    <property type="term" value="C:plasma membrane"/>
    <property type="evidence" value="ECO:0007669"/>
    <property type="project" value="TreeGrafter"/>
</dbReference>
<dbReference type="GO" id="GO:0016887">
    <property type="term" value="F:ATP hydrolysis activity"/>
    <property type="evidence" value="ECO:0007669"/>
    <property type="project" value="InterPro"/>
</dbReference>
<dbReference type="InterPro" id="IPR017871">
    <property type="entry name" value="ABC_transporter-like_CS"/>
</dbReference>
<protein>
    <submittedName>
        <fullName evidence="4">Peptide/nickel transport system ATP-binding protein</fullName>
    </submittedName>
</protein>
<dbReference type="SUPFAM" id="SSF52540">
    <property type="entry name" value="P-loop containing nucleoside triphosphate hydrolases"/>
    <property type="match status" value="2"/>
</dbReference>
<dbReference type="Proteomes" id="UP000183263">
    <property type="component" value="Unassembled WGS sequence"/>
</dbReference>
<dbReference type="InterPro" id="IPR015854">
    <property type="entry name" value="ABC_transpr_LolD-like"/>
</dbReference>
<proteinExistence type="predicted"/>
<dbReference type="AlphaFoldDB" id="A0A1G8M6U9"/>
<dbReference type="InterPro" id="IPR003439">
    <property type="entry name" value="ABC_transporter-like_ATP-bd"/>
</dbReference>
<gene>
    <name evidence="4" type="ORF">SAMN05444695_109123</name>
</gene>
<dbReference type="RefSeq" id="WP_072736849.1">
    <property type="nucleotide sequence ID" value="NZ_CP048813.1"/>
</dbReference>
<dbReference type="PANTHER" id="PTHR24220">
    <property type="entry name" value="IMPORT ATP-BINDING PROTEIN"/>
    <property type="match status" value="1"/>
</dbReference>
<dbReference type="SMART" id="SM00382">
    <property type="entry name" value="AAA"/>
    <property type="match status" value="2"/>
</dbReference>
<feature type="domain" description="ABC transporter" evidence="3">
    <location>
        <begin position="6"/>
        <end position="245"/>
    </location>
</feature>
<feature type="domain" description="ABC transporter" evidence="3">
    <location>
        <begin position="251"/>
        <end position="465"/>
    </location>
</feature>
<dbReference type="PROSITE" id="PS50893">
    <property type="entry name" value="ABC_TRANSPORTER_2"/>
    <property type="match status" value="2"/>
</dbReference>
<keyword evidence="2 4" id="KW-0067">ATP-binding</keyword>